<gene>
    <name evidence="2" type="ORF">TNCV_1088781</name>
</gene>
<dbReference type="AlphaFoldDB" id="A0A8X6SNM0"/>
<accession>A0A8X6SNM0</accession>
<evidence type="ECO:0000313" key="3">
    <source>
        <dbReference type="Proteomes" id="UP000887159"/>
    </source>
</evidence>
<reference evidence="2" key="1">
    <citation type="submission" date="2020-08" db="EMBL/GenBank/DDBJ databases">
        <title>Multicomponent nature underlies the extraordinary mechanical properties of spider dragline silk.</title>
        <authorList>
            <person name="Kono N."/>
            <person name="Nakamura H."/>
            <person name="Mori M."/>
            <person name="Yoshida Y."/>
            <person name="Ohtoshi R."/>
            <person name="Malay A.D."/>
            <person name="Moran D.A.P."/>
            <person name="Tomita M."/>
            <person name="Numata K."/>
            <person name="Arakawa K."/>
        </authorList>
    </citation>
    <scope>NUCLEOTIDE SEQUENCE</scope>
</reference>
<evidence type="ECO:0000313" key="2">
    <source>
        <dbReference type="EMBL" id="GFY17102.1"/>
    </source>
</evidence>
<keyword evidence="3" id="KW-1185">Reference proteome</keyword>
<dbReference type="EMBL" id="BMAU01021343">
    <property type="protein sequence ID" value="GFY17102.1"/>
    <property type="molecule type" value="Genomic_DNA"/>
</dbReference>
<protein>
    <submittedName>
        <fullName evidence="2">Uncharacterized protein</fullName>
    </submittedName>
</protein>
<comment type="caution">
    <text evidence="2">The sequence shown here is derived from an EMBL/GenBank/DDBJ whole genome shotgun (WGS) entry which is preliminary data.</text>
</comment>
<sequence length="183" mass="20597">METLISSPAASEVRSVIKFLNAESIAPIEIHRQLCQVYWVNIMRKQMVRRWCSSVPNLWRWIGGITIYCIEVQPVSGSGNFHSFPTRRTRQQLFSYSKAFGDEPSLFGPWSMAQQPVRLTVPISIFMTLDPEVHEQMFRSGDQSDAEPPVVSSLASFGTPPTEGIPSPGFELRTCGVEARKSF</sequence>
<name>A0A8X6SNM0_TRICX</name>
<dbReference type="Proteomes" id="UP000887159">
    <property type="component" value="Unassembled WGS sequence"/>
</dbReference>
<feature type="region of interest" description="Disordered" evidence="1">
    <location>
        <begin position="139"/>
        <end position="169"/>
    </location>
</feature>
<organism evidence="2 3">
    <name type="scientific">Trichonephila clavipes</name>
    <name type="common">Golden silk orbweaver</name>
    <name type="synonym">Nephila clavipes</name>
    <dbReference type="NCBI Taxonomy" id="2585209"/>
    <lineage>
        <taxon>Eukaryota</taxon>
        <taxon>Metazoa</taxon>
        <taxon>Ecdysozoa</taxon>
        <taxon>Arthropoda</taxon>
        <taxon>Chelicerata</taxon>
        <taxon>Arachnida</taxon>
        <taxon>Araneae</taxon>
        <taxon>Araneomorphae</taxon>
        <taxon>Entelegynae</taxon>
        <taxon>Araneoidea</taxon>
        <taxon>Nephilidae</taxon>
        <taxon>Trichonephila</taxon>
    </lineage>
</organism>
<proteinExistence type="predicted"/>
<evidence type="ECO:0000256" key="1">
    <source>
        <dbReference type="SAM" id="MobiDB-lite"/>
    </source>
</evidence>